<organism evidence="2 3">
    <name type="scientific">Mycobacterium colombiense</name>
    <dbReference type="NCBI Taxonomy" id="339268"/>
    <lineage>
        <taxon>Bacteria</taxon>
        <taxon>Bacillati</taxon>
        <taxon>Actinomycetota</taxon>
        <taxon>Actinomycetes</taxon>
        <taxon>Mycobacteriales</taxon>
        <taxon>Mycobacteriaceae</taxon>
        <taxon>Mycobacterium</taxon>
        <taxon>Mycobacterium avium complex (MAC)</taxon>
    </lineage>
</organism>
<dbReference type="InterPro" id="IPR050766">
    <property type="entry name" value="Bact_Lucif_Oxidored"/>
</dbReference>
<accession>A0A329KHR6</accession>
<dbReference type="SUPFAM" id="SSF51679">
    <property type="entry name" value="Bacterial luciferase-like"/>
    <property type="match status" value="1"/>
</dbReference>
<dbReference type="Proteomes" id="UP000250347">
    <property type="component" value="Unassembled WGS sequence"/>
</dbReference>
<dbReference type="InterPro" id="IPR011251">
    <property type="entry name" value="Luciferase-like_dom"/>
</dbReference>
<dbReference type="EMBL" id="QMEU01000036">
    <property type="protein sequence ID" value="RAU94665.1"/>
    <property type="molecule type" value="Genomic_DNA"/>
</dbReference>
<comment type="caution">
    <text evidence="2">The sequence shown here is derived from an EMBL/GenBank/DDBJ whole genome shotgun (WGS) entry which is preliminary data.</text>
</comment>
<sequence length="367" mass="40556">MPDRGTPLRRMGFLTIGRFDDADPEPGHEETLRMIERAEALGFDSVWVRQRHLQPGISSPVALLAAASQRTRRIELGTAVIPLGLENPLRLAEDLATVDILSRGRLNPGVSVGMPLLYEHFKAALYPETHEMENFTKARVARLLACLRGDPVSDFEGNLGHDKFFRRVQPHSPGLAGRVWYGGGMQSAVWAALNGLNYLTANLVSSEGTQSLDFATIQAQHIDAFRAHHPSPETARVAQALVVIPIDSASVKQVDRYRAYAHSRIGRTLHPQGPRGMIVSPDYLGTSEQLAELLYAHRGFQRVDEVAFALPHGFAEDDQVQIITDMAEKLGPMLGWVPAQSGQQQPLCLSRNQVRDTSHQEWTVSAQ</sequence>
<dbReference type="GO" id="GO:0016705">
    <property type="term" value="F:oxidoreductase activity, acting on paired donors, with incorporation or reduction of molecular oxygen"/>
    <property type="evidence" value="ECO:0007669"/>
    <property type="project" value="InterPro"/>
</dbReference>
<reference evidence="2 3" key="1">
    <citation type="submission" date="2018-06" db="EMBL/GenBank/DDBJ databases">
        <title>NTM in soil in Japan.</title>
        <authorList>
            <person name="Ohya K."/>
        </authorList>
    </citation>
    <scope>NUCLEOTIDE SEQUENCE [LARGE SCALE GENOMIC DNA]</scope>
    <source>
        <strain evidence="2 3">GF76</strain>
    </source>
</reference>
<proteinExistence type="predicted"/>
<dbReference type="PANTHER" id="PTHR30137:SF15">
    <property type="entry name" value="BLL6902 PROTEIN"/>
    <property type="match status" value="1"/>
</dbReference>
<evidence type="ECO:0000259" key="1">
    <source>
        <dbReference type="Pfam" id="PF00296"/>
    </source>
</evidence>
<dbReference type="AlphaFoldDB" id="A0A329KHR6"/>
<dbReference type="RefSeq" id="WP_112708919.1">
    <property type="nucleotide sequence ID" value="NZ_QMEU01000036.1"/>
</dbReference>
<name>A0A329KHR6_9MYCO</name>
<evidence type="ECO:0000313" key="2">
    <source>
        <dbReference type="EMBL" id="RAU94665.1"/>
    </source>
</evidence>
<protein>
    <submittedName>
        <fullName evidence="2">LLM class flavin-dependent oxidoreductase</fullName>
    </submittedName>
</protein>
<dbReference type="Pfam" id="PF00296">
    <property type="entry name" value="Bac_luciferase"/>
    <property type="match status" value="1"/>
</dbReference>
<feature type="domain" description="Luciferase-like" evidence="1">
    <location>
        <begin position="13"/>
        <end position="254"/>
    </location>
</feature>
<dbReference type="Gene3D" id="3.20.20.30">
    <property type="entry name" value="Luciferase-like domain"/>
    <property type="match status" value="1"/>
</dbReference>
<evidence type="ECO:0000313" key="3">
    <source>
        <dbReference type="Proteomes" id="UP000250347"/>
    </source>
</evidence>
<dbReference type="InterPro" id="IPR036661">
    <property type="entry name" value="Luciferase-like_sf"/>
</dbReference>
<dbReference type="PANTHER" id="PTHR30137">
    <property type="entry name" value="LUCIFERASE-LIKE MONOOXYGENASE"/>
    <property type="match status" value="1"/>
</dbReference>
<gene>
    <name evidence="2" type="ORF">DQP58_13835</name>
</gene>
<dbReference type="GO" id="GO:0005829">
    <property type="term" value="C:cytosol"/>
    <property type="evidence" value="ECO:0007669"/>
    <property type="project" value="TreeGrafter"/>
</dbReference>